<keyword evidence="1" id="KW-1133">Transmembrane helix</keyword>
<accession>A0A5M3WWV9</accession>
<reference evidence="2 3" key="1">
    <citation type="submission" date="2019-10" db="EMBL/GenBank/DDBJ databases">
        <title>Whole genome shotgun sequence of Acrocarpospora macrocephala NBRC 16266.</title>
        <authorList>
            <person name="Ichikawa N."/>
            <person name="Kimura A."/>
            <person name="Kitahashi Y."/>
            <person name="Komaki H."/>
            <person name="Oguchi A."/>
        </authorList>
    </citation>
    <scope>NUCLEOTIDE SEQUENCE [LARGE SCALE GENOMIC DNA]</scope>
    <source>
        <strain evidence="2 3">NBRC 16266</strain>
    </source>
</reference>
<feature type="transmembrane region" description="Helical" evidence="1">
    <location>
        <begin position="95"/>
        <end position="115"/>
    </location>
</feature>
<evidence type="ECO:0008006" key="4">
    <source>
        <dbReference type="Google" id="ProtNLM"/>
    </source>
</evidence>
<feature type="transmembrane region" description="Helical" evidence="1">
    <location>
        <begin position="195"/>
        <end position="215"/>
    </location>
</feature>
<feature type="transmembrane region" description="Helical" evidence="1">
    <location>
        <begin position="21"/>
        <end position="41"/>
    </location>
</feature>
<organism evidence="2 3">
    <name type="scientific">Acrocarpospora macrocephala</name>
    <dbReference type="NCBI Taxonomy" id="150177"/>
    <lineage>
        <taxon>Bacteria</taxon>
        <taxon>Bacillati</taxon>
        <taxon>Actinomycetota</taxon>
        <taxon>Actinomycetes</taxon>
        <taxon>Streptosporangiales</taxon>
        <taxon>Streptosporangiaceae</taxon>
        <taxon>Acrocarpospora</taxon>
    </lineage>
</organism>
<feature type="transmembrane region" description="Helical" evidence="1">
    <location>
        <begin position="61"/>
        <end position="83"/>
    </location>
</feature>
<name>A0A5M3WWV9_9ACTN</name>
<dbReference type="RefSeq" id="WP_155359168.1">
    <property type="nucleotide sequence ID" value="NZ_BAAAHL010000054.1"/>
</dbReference>
<feature type="transmembrane region" description="Helical" evidence="1">
    <location>
        <begin position="170"/>
        <end position="189"/>
    </location>
</feature>
<protein>
    <recommendedName>
        <fullName evidence="4">DUF998 domain-containing protein</fullName>
    </recommendedName>
</protein>
<evidence type="ECO:0000313" key="3">
    <source>
        <dbReference type="Proteomes" id="UP000331127"/>
    </source>
</evidence>
<dbReference type="Pfam" id="PF06197">
    <property type="entry name" value="DUF998"/>
    <property type="match status" value="1"/>
</dbReference>
<keyword evidence="3" id="KW-1185">Reference proteome</keyword>
<sequence>MTATNTSTPIGTSTPTSTRTLLIAAALVAPVYGIVSYGQAFTRESFDLTRHPLSVLSNGDLGWLQISTFVVMGVLAVAGSIGLRRALRGRLGGVWAPRLVLVFGVTTVLAGIFTMDPMDGFPTGTPLGMPASMSWHSIAHNASASIGFTALIVACFIFGRHYSQAGRTGYAAGSVASAVIFLAGEVWAISGGHAGALTLGVGALVAVSWLTVVALDKRAELR</sequence>
<proteinExistence type="predicted"/>
<evidence type="ECO:0000256" key="1">
    <source>
        <dbReference type="SAM" id="Phobius"/>
    </source>
</evidence>
<evidence type="ECO:0000313" key="2">
    <source>
        <dbReference type="EMBL" id="GES13957.1"/>
    </source>
</evidence>
<keyword evidence="1" id="KW-0812">Transmembrane</keyword>
<dbReference type="EMBL" id="BLAE01000052">
    <property type="protein sequence ID" value="GES13957.1"/>
    <property type="molecule type" value="Genomic_DNA"/>
</dbReference>
<dbReference type="OrthoDB" id="8159487at2"/>
<dbReference type="AlphaFoldDB" id="A0A5M3WWV9"/>
<comment type="caution">
    <text evidence="2">The sequence shown here is derived from an EMBL/GenBank/DDBJ whole genome shotgun (WGS) entry which is preliminary data.</text>
</comment>
<gene>
    <name evidence="2" type="ORF">Amac_075540</name>
</gene>
<dbReference type="InterPro" id="IPR009339">
    <property type="entry name" value="DUF998"/>
</dbReference>
<dbReference type="Proteomes" id="UP000331127">
    <property type="component" value="Unassembled WGS sequence"/>
</dbReference>
<feature type="transmembrane region" description="Helical" evidence="1">
    <location>
        <begin position="135"/>
        <end position="158"/>
    </location>
</feature>
<keyword evidence="1" id="KW-0472">Membrane</keyword>